<dbReference type="SUPFAM" id="SSF56770">
    <property type="entry name" value="HydA/Nqo6-like"/>
    <property type="match status" value="1"/>
</dbReference>
<comment type="subcellular location">
    <subcellularLocation>
        <location evidence="3">Cell envelope</location>
    </subcellularLocation>
</comment>
<dbReference type="InterPro" id="IPR027394">
    <property type="entry name" value="Cytochrome-c3_hydrogenase_C"/>
</dbReference>
<evidence type="ECO:0000259" key="17">
    <source>
        <dbReference type="Pfam" id="PF14720"/>
    </source>
</evidence>
<dbReference type="GO" id="GO:0008901">
    <property type="term" value="F:ferredoxin hydrogenase activity"/>
    <property type="evidence" value="ECO:0007669"/>
    <property type="project" value="InterPro"/>
</dbReference>
<evidence type="ECO:0000256" key="5">
    <source>
        <dbReference type="ARBA" id="ARBA00011771"/>
    </source>
</evidence>
<feature type="binding site" evidence="15">
    <location>
        <position position="289"/>
    </location>
    <ligand>
        <name>[4Fe-4S] cluster</name>
        <dbReference type="ChEBI" id="CHEBI:49883"/>
        <label>2</label>
    </ligand>
</feature>
<dbReference type="Gene3D" id="3.40.50.700">
    <property type="entry name" value="NADH:ubiquinone oxidoreductase-like, 20kDa subunit"/>
    <property type="match status" value="1"/>
</dbReference>
<dbReference type="NCBIfam" id="TIGR00391">
    <property type="entry name" value="hydA"/>
    <property type="match status" value="1"/>
</dbReference>
<dbReference type="Pfam" id="PF14720">
    <property type="entry name" value="NiFe_hyd_SSU_C"/>
    <property type="match status" value="1"/>
</dbReference>
<dbReference type="GO" id="GO:0030313">
    <property type="term" value="C:cell envelope"/>
    <property type="evidence" value="ECO:0007669"/>
    <property type="project" value="UniProtKB-SubCell"/>
</dbReference>
<evidence type="ECO:0000256" key="8">
    <source>
        <dbReference type="ARBA" id="ARBA00022723"/>
    </source>
</evidence>
<dbReference type="GO" id="GO:0044569">
    <property type="term" value="C:[Ni-Fe] hydrogenase complex"/>
    <property type="evidence" value="ECO:0007669"/>
    <property type="project" value="TreeGrafter"/>
</dbReference>
<sequence length="377" mass="40156">MTVAFRNRATTPVSPAPAQKDIALDDATASRLLEAGISRRRFLSYCAGLASIMALPQSMVPRLAAAATSPTKPSVVWLPFQECTGCTESMVNSFAFSGGATIENLILNLISLDYHETLMAAAGDRSEQRLKEVTKSGHILIVDGSIPAPWDGSQRNGYFISGGRSGAKRFEAAARTARLVIAVGTCASFGGLPKANPNPTGALSIGALMTRLGIKTPLINVSGCPPIPEVMTGVILYYLAKGMPALDSQGRPVMFYGDTVHDDCYREEFFEDGPFVQQFDDGVSRKGGCLYKVGCKGPVTHNACSRIRWNQGTSFPMMSGHGCIGCAEPDFWDGLNFEGKQGFYIPLGTGSGHSRGMPCETCHSDGGGDDDDDDDDD</sequence>
<dbReference type="GO" id="GO:0033748">
    <property type="term" value="F:hydrogenase (acceptor) activity"/>
    <property type="evidence" value="ECO:0007669"/>
    <property type="project" value="UniProtKB-EC"/>
</dbReference>
<evidence type="ECO:0000256" key="15">
    <source>
        <dbReference type="PIRSR" id="PIRSR000310-1"/>
    </source>
</evidence>
<feature type="binding site" evidence="15">
    <location>
        <position position="83"/>
    </location>
    <ligand>
        <name>[4Fe-4S] cluster</name>
        <dbReference type="ChEBI" id="CHEBI:49883"/>
        <label>1</label>
    </ligand>
</feature>
<dbReference type="InterPro" id="IPR006137">
    <property type="entry name" value="NADH_UbQ_OxRdtase-like_20kDa"/>
</dbReference>
<feature type="binding site" evidence="15">
    <location>
        <position position="323"/>
    </location>
    <ligand>
        <name>[3Fe-4S] cluster</name>
        <dbReference type="ChEBI" id="CHEBI:21137"/>
    </ligand>
</feature>
<dbReference type="PANTHER" id="PTHR30013:SF7">
    <property type="entry name" value="HYDROGENASE-2 SMALL CHAIN"/>
    <property type="match status" value="1"/>
</dbReference>
<evidence type="ECO:0000256" key="10">
    <source>
        <dbReference type="ARBA" id="ARBA00023002"/>
    </source>
</evidence>
<evidence type="ECO:0000256" key="7">
    <source>
        <dbReference type="ARBA" id="ARBA00022485"/>
    </source>
</evidence>
<dbReference type="GO" id="GO:0051538">
    <property type="term" value="F:3 iron, 4 sulfur cluster binding"/>
    <property type="evidence" value="ECO:0007669"/>
    <property type="project" value="UniProtKB-KW"/>
</dbReference>
<keyword evidence="8 15" id="KW-0479">Metal-binding</keyword>
<feature type="binding site" evidence="15">
    <location>
        <position position="224"/>
    </location>
    <ligand>
        <name>[4Fe-4S] cluster</name>
        <dbReference type="ChEBI" id="CHEBI:49883"/>
        <label>1</label>
    </ligand>
</feature>
<protein>
    <recommendedName>
        <fullName evidence="6">hydrogenase (acceptor)</fullName>
        <ecNumber evidence="6">1.12.99.6</ecNumber>
    </recommendedName>
</protein>
<feature type="domain" description="Cytochrome-c3 hydrogenase C-terminal" evidence="17">
    <location>
        <begin position="256"/>
        <end position="335"/>
    </location>
</feature>
<dbReference type="Gene3D" id="4.10.480.10">
    <property type="entry name" value="Cytochrome-c3 hydrogenase, C-terminal domain"/>
    <property type="match status" value="1"/>
</dbReference>
<feature type="binding site" evidence="15">
    <location>
        <position position="295"/>
    </location>
    <ligand>
        <name>[4Fe-4S] cluster</name>
        <dbReference type="ChEBI" id="CHEBI:49883"/>
        <label>2</label>
    </ligand>
</feature>
<dbReference type="GO" id="GO:0009375">
    <property type="term" value="C:ferredoxin hydrogenase complex"/>
    <property type="evidence" value="ECO:0007669"/>
    <property type="project" value="InterPro"/>
</dbReference>
<evidence type="ECO:0000256" key="11">
    <source>
        <dbReference type="ARBA" id="ARBA00023004"/>
    </source>
</evidence>
<proteinExistence type="inferred from homology"/>
<dbReference type="RefSeq" id="WP_132978184.1">
    <property type="nucleotide sequence ID" value="NZ_SMAO01000009.1"/>
</dbReference>
<evidence type="ECO:0000256" key="3">
    <source>
        <dbReference type="ARBA" id="ARBA00004196"/>
    </source>
</evidence>
<dbReference type="PROSITE" id="PS51318">
    <property type="entry name" value="TAT"/>
    <property type="match status" value="1"/>
</dbReference>
<keyword evidence="19" id="KW-1185">Reference proteome</keyword>
<dbReference type="Pfam" id="PF01058">
    <property type="entry name" value="Oxidored_q6"/>
    <property type="match status" value="1"/>
</dbReference>
<comment type="similarity">
    <text evidence="4">Belongs to the [NiFe]/[NiFeSe] hydrogenase small subunit family.</text>
</comment>
<accession>A0A4R3MY46</accession>
<keyword evidence="9" id="KW-0732">Signal</keyword>
<evidence type="ECO:0000256" key="9">
    <source>
        <dbReference type="ARBA" id="ARBA00022729"/>
    </source>
</evidence>
<dbReference type="InterPro" id="IPR001821">
    <property type="entry name" value="NiFe_hydrogenase_ssu"/>
</dbReference>
<comment type="caution">
    <text evidence="18">The sequence shown here is derived from an EMBL/GenBank/DDBJ whole genome shotgun (WGS) entry which is preliminary data.</text>
</comment>
<evidence type="ECO:0000256" key="4">
    <source>
        <dbReference type="ARBA" id="ARBA00006605"/>
    </source>
</evidence>
<feature type="binding site" evidence="15">
    <location>
        <position position="261"/>
    </location>
    <ligand>
        <name>[4Fe-4S] cluster</name>
        <dbReference type="ChEBI" id="CHEBI:49883"/>
        <label>2</label>
    </ligand>
</feature>
<dbReference type="EMBL" id="SMAO01000009">
    <property type="protein sequence ID" value="TCT19189.1"/>
    <property type="molecule type" value="Genomic_DNA"/>
</dbReference>
<feature type="binding site" evidence="15">
    <location>
        <position position="326"/>
    </location>
    <ligand>
        <name>[3Fe-4S] cluster</name>
        <dbReference type="ChEBI" id="CHEBI:21137"/>
    </ligand>
</feature>
<feature type="binding site" evidence="15">
    <location>
        <position position="86"/>
    </location>
    <ligand>
        <name>[4Fe-4S] cluster</name>
        <dbReference type="ChEBI" id="CHEBI:49883"/>
        <label>1</label>
    </ligand>
</feature>
<feature type="binding site" evidence="15">
    <location>
        <position position="264"/>
    </location>
    <ligand>
        <name>[4Fe-4S] cluster</name>
        <dbReference type="ChEBI" id="CHEBI:49883"/>
        <label>2</label>
    </ligand>
</feature>
<evidence type="ECO:0000259" key="16">
    <source>
        <dbReference type="Pfam" id="PF01058"/>
    </source>
</evidence>
<dbReference type="GO" id="GO:0009061">
    <property type="term" value="P:anaerobic respiration"/>
    <property type="evidence" value="ECO:0007669"/>
    <property type="project" value="TreeGrafter"/>
</dbReference>
<dbReference type="PRINTS" id="PR00614">
    <property type="entry name" value="NIHGNASESMLL"/>
</dbReference>
<evidence type="ECO:0000256" key="2">
    <source>
        <dbReference type="ARBA" id="ARBA00001966"/>
    </source>
</evidence>
<dbReference type="PIRSF" id="PIRSF000310">
    <property type="entry name" value="NiFe_hyd_ssu"/>
    <property type="match status" value="1"/>
</dbReference>
<gene>
    <name evidence="18" type="ORF">EDC35_10967</name>
</gene>
<dbReference type="GO" id="GO:0046872">
    <property type="term" value="F:metal ion binding"/>
    <property type="evidence" value="ECO:0007669"/>
    <property type="project" value="UniProtKB-KW"/>
</dbReference>
<dbReference type="InterPro" id="IPR037148">
    <property type="entry name" value="NiFe-Hase_small_C_sf"/>
</dbReference>
<name>A0A4R3MY46_9GAMM</name>
<feature type="domain" description="NADH:ubiquinone oxidoreductase-like 20kDa subunit" evidence="16">
    <location>
        <begin position="83"/>
        <end position="237"/>
    </location>
</feature>
<dbReference type="GO" id="GO:0016020">
    <property type="term" value="C:membrane"/>
    <property type="evidence" value="ECO:0007669"/>
    <property type="project" value="TreeGrafter"/>
</dbReference>
<dbReference type="AlphaFoldDB" id="A0A4R3MY46"/>
<dbReference type="InterPro" id="IPR006311">
    <property type="entry name" value="TAT_signal"/>
</dbReference>
<comment type="cofactor">
    <cofactor evidence="1">
        <name>[3Fe-4S] cluster</name>
        <dbReference type="ChEBI" id="CHEBI:21137"/>
    </cofactor>
</comment>
<evidence type="ECO:0000256" key="12">
    <source>
        <dbReference type="ARBA" id="ARBA00023014"/>
    </source>
</evidence>
<feature type="binding site" evidence="15">
    <location>
        <position position="304"/>
    </location>
    <ligand>
        <name>[3Fe-4S] cluster</name>
        <dbReference type="ChEBI" id="CHEBI:21137"/>
    </ligand>
</feature>
<evidence type="ECO:0000256" key="13">
    <source>
        <dbReference type="ARBA" id="ARBA00023291"/>
    </source>
</evidence>
<evidence type="ECO:0000256" key="1">
    <source>
        <dbReference type="ARBA" id="ARBA00001927"/>
    </source>
</evidence>
<evidence type="ECO:0000313" key="19">
    <source>
        <dbReference type="Proteomes" id="UP000295717"/>
    </source>
</evidence>
<organism evidence="18 19">
    <name type="scientific">Thiobaca trueperi</name>
    <dbReference type="NCBI Taxonomy" id="127458"/>
    <lineage>
        <taxon>Bacteria</taxon>
        <taxon>Pseudomonadati</taxon>
        <taxon>Pseudomonadota</taxon>
        <taxon>Gammaproteobacteria</taxon>
        <taxon>Chromatiales</taxon>
        <taxon>Chromatiaceae</taxon>
        <taxon>Thiobaca</taxon>
    </lineage>
</organism>
<dbReference type="Proteomes" id="UP000295717">
    <property type="component" value="Unassembled WGS sequence"/>
</dbReference>
<dbReference type="GO" id="GO:0009055">
    <property type="term" value="F:electron transfer activity"/>
    <property type="evidence" value="ECO:0007669"/>
    <property type="project" value="TreeGrafter"/>
</dbReference>
<keyword evidence="10" id="KW-0560">Oxidoreductase</keyword>
<reference evidence="18 19" key="1">
    <citation type="submission" date="2019-03" db="EMBL/GenBank/DDBJ databases">
        <title>Genomic Encyclopedia of Type Strains, Phase IV (KMG-IV): sequencing the most valuable type-strain genomes for metagenomic binning, comparative biology and taxonomic classification.</title>
        <authorList>
            <person name="Goeker M."/>
        </authorList>
    </citation>
    <scope>NUCLEOTIDE SEQUENCE [LARGE SCALE GENOMIC DNA]</scope>
    <source>
        <strain evidence="18 19">DSM 13587</strain>
    </source>
</reference>
<evidence type="ECO:0000256" key="6">
    <source>
        <dbReference type="ARBA" id="ARBA00012082"/>
    </source>
</evidence>
<keyword evidence="12 15" id="KW-0411">Iron-sulfur</keyword>
<keyword evidence="13 15" id="KW-0003">3Fe-4S</keyword>
<dbReference type="InterPro" id="IPR037024">
    <property type="entry name" value="NiFe_Hase_small_N_sf"/>
</dbReference>
<evidence type="ECO:0000256" key="14">
    <source>
        <dbReference type="ARBA" id="ARBA00048757"/>
    </source>
</evidence>
<keyword evidence="7 15" id="KW-0004">4Fe-4S</keyword>
<dbReference type="GO" id="GO:0051539">
    <property type="term" value="F:4 iron, 4 sulfur cluster binding"/>
    <property type="evidence" value="ECO:0007669"/>
    <property type="project" value="UniProtKB-KW"/>
</dbReference>
<feature type="binding site" evidence="15">
    <location>
        <position position="186"/>
    </location>
    <ligand>
        <name>[4Fe-4S] cluster</name>
        <dbReference type="ChEBI" id="CHEBI:49883"/>
        <label>1</label>
    </ligand>
</feature>
<comment type="subunit">
    <text evidence="5">Heterodimer of a large and a small subunit.</text>
</comment>
<evidence type="ECO:0000313" key="18">
    <source>
        <dbReference type="EMBL" id="TCT19189.1"/>
    </source>
</evidence>
<comment type="cofactor">
    <cofactor evidence="2">
        <name>[4Fe-4S] cluster</name>
        <dbReference type="ChEBI" id="CHEBI:49883"/>
    </cofactor>
</comment>
<dbReference type="EC" id="1.12.99.6" evidence="6"/>
<dbReference type="PANTHER" id="PTHR30013">
    <property type="entry name" value="NIFE / NIFESE HYDROGENASE SMALL SUBUNIT FAMILY MEMBER"/>
    <property type="match status" value="1"/>
</dbReference>
<dbReference type="OrthoDB" id="9766729at2"/>
<keyword evidence="11 15" id="KW-0408">Iron</keyword>
<comment type="catalytic activity">
    <reaction evidence="14">
        <text>H2 + A = AH2</text>
        <dbReference type="Rhea" id="RHEA:12116"/>
        <dbReference type="ChEBI" id="CHEBI:13193"/>
        <dbReference type="ChEBI" id="CHEBI:17499"/>
        <dbReference type="ChEBI" id="CHEBI:18276"/>
        <dbReference type="EC" id="1.12.99.6"/>
    </reaction>
</comment>